<protein>
    <submittedName>
        <fullName evidence="8">Response regulator</fullName>
    </submittedName>
</protein>
<keyword evidence="4" id="KW-0804">Transcription</keyword>
<dbReference type="SMART" id="SM00448">
    <property type="entry name" value="REC"/>
    <property type="match status" value="1"/>
</dbReference>
<comment type="caution">
    <text evidence="8">The sequence shown here is derived from an EMBL/GenBank/DDBJ whole genome shotgun (WGS) entry which is preliminary data.</text>
</comment>
<dbReference type="GO" id="GO:0003677">
    <property type="term" value="F:DNA binding"/>
    <property type="evidence" value="ECO:0007669"/>
    <property type="project" value="UniProtKB-KW"/>
</dbReference>
<sequence length="224" mass="25333">MEKKAALFDIFKQAKKKQAMNVFLVDDHAILLDGIKSLLAKEDSIKVIGEADSAEKALDFIKHHSVDLLITDFNLSGMDGLALVRVVKKISPDTNIIVLSQHDETHLVKEILKEGVAGYVLKNDSHRELLQAIEAVKKGSIYLSNDINRIIIQSLRFPDEERLLTDREREILKLIAQEKSNKEIGETLFISERTVETHRKNIFRKTKTSSLVGLIKFAYANSLI</sequence>
<dbReference type="CDD" id="cd17535">
    <property type="entry name" value="REC_NarL-like"/>
    <property type="match status" value="1"/>
</dbReference>
<keyword evidence="3" id="KW-0238">DNA-binding</keyword>
<dbReference type="Gene3D" id="3.40.50.2300">
    <property type="match status" value="1"/>
</dbReference>
<dbReference type="PROSITE" id="PS50043">
    <property type="entry name" value="HTH_LUXR_2"/>
    <property type="match status" value="1"/>
</dbReference>
<feature type="domain" description="HTH luxR-type" evidence="6">
    <location>
        <begin position="157"/>
        <end position="222"/>
    </location>
</feature>
<dbReference type="InterPro" id="IPR039420">
    <property type="entry name" value="WalR-like"/>
</dbReference>
<gene>
    <name evidence="8" type="ORF">ADIS_4652</name>
</gene>
<dbReference type="Proteomes" id="UP000013909">
    <property type="component" value="Unassembled WGS sequence"/>
</dbReference>
<dbReference type="AlphaFoldDB" id="R7ZLJ9"/>
<dbReference type="SUPFAM" id="SSF46894">
    <property type="entry name" value="C-terminal effector domain of the bipartite response regulators"/>
    <property type="match status" value="1"/>
</dbReference>
<dbReference type="PROSITE" id="PS50110">
    <property type="entry name" value="RESPONSE_REGULATORY"/>
    <property type="match status" value="1"/>
</dbReference>
<dbReference type="PANTHER" id="PTHR43214:SF41">
    <property type="entry name" value="NITRATE_NITRITE RESPONSE REGULATOR PROTEIN NARP"/>
    <property type="match status" value="1"/>
</dbReference>
<dbReference type="InterPro" id="IPR000792">
    <property type="entry name" value="Tscrpt_reg_LuxR_C"/>
</dbReference>
<evidence type="ECO:0000259" key="6">
    <source>
        <dbReference type="PROSITE" id="PS50043"/>
    </source>
</evidence>
<name>R7ZLJ9_9BACT</name>
<evidence type="ECO:0000256" key="2">
    <source>
        <dbReference type="ARBA" id="ARBA00023015"/>
    </source>
</evidence>
<reference evidence="8 9" key="1">
    <citation type="submission" date="2013-02" db="EMBL/GenBank/DDBJ databases">
        <title>A novel strain isolated from Lonar lake, Maharashtra, India.</title>
        <authorList>
            <person name="Singh A."/>
        </authorList>
    </citation>
    <scope>NUCLEOTIDE SEQUENCE [LARGE SCALE GENOMIC DNA]</scope>
    <source>
        <strain evidence="8 9">AK24</strain>
    </source>
</reference>
<evidence type="ECO:0000313" key="8">
    <source>
        <dbReference type="EMBL" id="EON74958.1"/>
    </source>
</evidence>
<evidence type="ECO:0000256" key="4">
    <source>
        <dbReference type="ARBA" id="ARBA00023163"/>
    </source>
</evidence>
<dbReference type="SMART" id="SM00421">
    <property type="entry name" value="HTH_LUXR"/>
    <property type="match status" value="1"/>
</dbReference>
<dbReference type="SUPFAM" id="SSF52172">
    <property type="entry name" value="CheY-like"/>
    <property type="match status" value="1"/>
</dbReference>
<evidence type="ECO:0000256" key="3">
    <source>
        <dbReference type="ARBA" id="ARBA00023125"/>
    </source>
</evidence>
<dbReference type="STRING" id="1232681.ADIS_4652"/>
<keyword evidence="2" id="KW-0805">Transcription regulation</keyword>
<dbReference type="GO" id="GO:0000160">
    <property type="term" value="P:phosphorelay signal transduction system"/>
    <property type="evidence" value="ECO:0007669"/>
    <property type="project" value="InterPro"/>
</dbReference>
<dbReference type="PATRIC" id="fig|1288963.3.peg.4642"/>
<evidence type="ECO:0000313" key="9">
    <source>
        <dbReference type="Proteomes" id="UP000013909"/>
    </source>
</evidence>
<proteinExistence type="predicted"/>
<dbReference type="InterPro" id="IPR011006">
    <property type="entry name" value="CheY-like_superfamily"/>
</dbReference>
<evidence type="ECO:0000256" key="1">
    <source>
        <dbReference type="ARBA" id="ARBA00022553"/>
    </source>
</evidence>
<accession>R7ZLJ9</accession>
<dbReference type="OrthoDB" id="9797341at2"/>
<evidence type="ECO:0000256" key="5">
    <source>
        <dbReference type="PROSITE-ProRule" id="PRU00169"/>
    </source>
</evidence>
<dbReference type="PRINTS" id="PR00038">
    <property type="entry name" value="HTHLUXR"/>
</dbReference>
<dbReference type="GO" id="GO:0006355">
    <property type="term" value="P:regulation of DNA-templated transcription"/>
    <property type="evidence" value="ECO:0007669"/>
    <property type="project" value="InterPro"/>
</dbReference>
<dbReference type="PANTHER" id="PTHR43214">
    <property type="entry name" value="TWO-COMPONENT RESPONSE REGULATOR"/>
    <property type="match status" value="1"/>
</dbReference>
<dbReference type="InterPro" id="IPR016032">
    <property type="entry name" value="Sig_transdc_resp-reg_C-effctor"/>
</dbReference>
<dbReference type="CDD" id="cd06170">
    <property type="entry name" value="LuxR_C_like"/>
    <property type="match status" value="1"/>
</dbReference>
<dbReference type="Pfam" id="PF00072">
    <property type="entry name" value="Response_reg"/>
    <property type="match status" value="1"/>
</dbReference>
<organism evidence="8 9">
    <name type="scientific">Lunatimonas lonarensis</name>
    <dbReference type="NCBI Taxonomy" id="1232681"/>
    <lineage>
        <taxon>Bacteria</taxon>
        <taxon>Pseudomonadati</taxon>
        <taxon>Bacteroidota</taxon>
        <taxon>Cytophagia</taxon>
        <taxon>Cytophagales</taxon>
        <taxon>Cyclobacteriaceae</taxon>
    </lineage>
</organism>
<feature type="modified residue" description="4-aspartylphosphate" evidence="5">
    <location>
        <position position="72"/>
    </location>
</feature>
<keyword evidence="1 5" id="KW-0597">Phosphoprotein</keyword>
<dbReference type="EMBL" id="AQHR01000114">
    <property type="protein sequence ID" value="EON74958.1"/>
    <property type="molecule type" value="Genomic_DNA"/>
</dbReference>
<dbReference type="Pfam" id="PF00196">
    <property type="entry name" value="GerE"/>
    <property type="match status" value="1"/>
</dbReference>
<feature type="domain" description="Response regulatory" evidence="7">
    <location>
        <begin position="21"/>
        <end position="137"/>
    </location>
</feature>
<dbReference type="InterPro" id="IPR058245">
    <property type="entry name" value="NreC/VraR/RcsB-like_REC"/>
</dbReference>
<evidence type="ECO:0000259" key="7">
    <source>
        <dbReference type="PROSITE" id="PS50110"/>
    </source>
</evidence>
<keyword evidence="9" id="KW-1185">Reference proteome</keyword>
<dbReference type="InterPro" id="IPR001789">
    <property type="entry name" value="Sig_transdc_resp-reg_receiver"/>
</dbReference>